<reference evidence="1 2" key="1">
    <citation type="journal article" date="2019" name="Commun. Biol.">
        <title>The bagworm genome reveals a unique fibroin gene that provides high tensile strength.</title>
        <authorList>
            <person name="Kono N."/>
            <person name="Nakamura H."/>
            <person name="Ohtoshi R."/>
            <person name="Tomita M."/>
            <person name="Numata K."/>
            <person name="Arakawa K."/>
        </authorList>
    </citation>
    <scope>NUCLEOTIDE SEQUENCE [LARGE SCALE GENOMIC DNA]</scope>
</reference>
<keyword evidence="2" id="KW-1185">Reference proteome</keyword>
<name>A0A4C1VM42_EUMVA</name>
<proteinExistence type="predicted"/>
<gene>
    <name evidence="1" type="ORF">EVAR_95694_1</name>
</gene>
<sequence>MEIIASPRHLPRPAVCSRGSDLVGSWRMVSVSSWLRFTAQNYELPTCVDFRRPSALMSRFVECVGRLRSSRETSADRRRTRTARRRRASATLSYYYYNEFDVAIK</sequence>
<evidence type="ECO:0000313" key="1">
    <source>
        <dbReference type="EMBL" id="GBP38944.1"/>
    </source>
</evidence>
<comment type="caution">
    <text evidence="1">The sequence shown here is derived from an EMBL/GenBank/DDBJ whole genome shotgun (WGS) entry which is preliminary data.</text>
</comment>
<protein>
    <submittedName>
        <fullName evidence="1">Uncharacterized protein</fullName>
    </submittedName>
</protein>
<evidence type="ECO:0000313" key="2">
    <source>
        <dbReference type="Proteomes" id="UP000299102"/>
    </source>
</evidence>
<accession>A0A4C1VM42</accession>
<dbReference type="Proteomes" id="UP000299102">
    <property type="component" value="Unassembled WGS sequence"/>
</dbReference>
<dbReference type="AlphaFoldDB" id="A0A4C1VM42"/>
<dbReference type="EMBL" id="BGZK01000356">
    <property type="protein sequence ID" value="GBP38944.1"/>
    <property type="molecule type" value="Genomic_DNA"/>
</dbReference>
<organism evidence="1 2">
    <name type="scientific">Eumeta variegata</name>
    <name type="common">Bagworm moth</name>
    <name type="synonym">Eumeta japonica</name>
    <dbReference type="NCBI Taxonomy" id="151549"/>
    <lineage>
        <taxon>Eukaryota</taxon>
        <taxon>Metazoa</taxon>
        <taxon>Ecdysozoa</taxon>
        <taxon>Arthropoda</taxon>
        <taxon>Hexapoda</taxon>
        <taxon>Insecta</taxon>
        <taxon>Pterygota</taxon>
        <taxon>Neoptera</taxon>
        <taxon>Endopterygota</taxon>
        <taxon>Lepidoptera</taxon>
        <taxon>Glossata</taxon>
        <taxon>Ditrysia</taxon>
        <taxon>Tineoidea</taxon>
        <taxon>Psychidae</taxon>
        <taxon>Oiketicinae</taxon>
        <taxon>Eumeta</taxon>
    </lineage>
</organism>